<feature type="compositionally biased region" description="Polar residues" evidence="5">
    <location>
        <begin position="70"/>
        <end position="80"/>
    </location>
</feature>
<feature type="domain" description="PAS" evidence="6">
    <location>
        <begin position="138"/>
        <end position="208"/>
    </location>
</feature>
<comment type="caution">
    <text evidence="8">The sequence shown here is derived from an EMBL/GenBank/DDBJ whole genome shotgun (WGS) entry which is preliminary data.</text>
</comment>
<dbReference type="SMART" id="SM00091">
    <property type="entry name" value="PAS"/>
    <property type="match status" value="1"/>
</dbReference>
<dbReference type="SUPFAM" id="SSF57716">
    <property type="entry name" value="Glucocorticoid receptor-like (DNA-binding domain)"/>
    <property type="match status" value="1"/>
</dbReference>
<evidence type="ECO:0000256" key="3">
    <source>
        <dbReference type="ARBA" id="ARBA00022833"/>
    </source>
</evidence>
<dbReference type="InterPro" id="IPR000679">
    <property type="entry name" value="Znf_GATA"/>
</dbReference>
<dbReference type="PROSITE" id="PS50114">
    <property type="entry name" value="GATA_ZN_FINGER_2"/>
    <property type="match status" value="1"/>
</dbReference>
<dbReference type="InterPro" id="IPR000014">
    <property type="entry name" value="PAS"/>
</dbReference>
<dbReference type="CDD" id="cd00202">
    <property type="entry name" value="ZnF_GATA"/>
    <property type="match status" value="1"/>
</dbReference>
<dbReference type="RefSeq" id="XP_060281008.1">
    <property type="nucleotide sequence ID" value="XM_060422471.1"/>
</dbReference>
<protein>
    <submittedName>
        <fullName evidence="8">Cutinase gene palindrome-binding protein</fullName>
    </submittedName>
</protein>
<dbReference type="PROSITE" id="PS00344">
    <property type="entry name" value="GATA_ZN_FINGER_1"/>
    <property type="match status" value="1"/>
</dbReference>
<dbReference type="PANTHER" id="PTHR45658">
    <property type="entry name" value="GATA TRANSCRIPTION FACTOR"/>
    <property type="match status" value="1"/>
</dbReference>
<keyword evidence="2 4" id="KW-0863">Zinc-finger</keyword>
<dbReference type="InterPro" id="IPR013088">
    <property type="entry name" value="Znf_NHR/GATA"/>
</dbReference>
<sequence>MSHRAPPPPPGNIFGFGTVGPAAGSFNVGTDLATSQLGADANDMLSLLDNSAYSGFDGTAMNLDNVGDPQMSQRFSTVTAAQDRPSASGPAGKQGSNMEDRPSNAPGADAGPLPAKNLSAQPSSVSGGGRTLTEFMKRRNWAAKVVEELKDILQIVDANGRIKYVSPSIRALAGYAPEDVLDCFLQDFIHPDDIGVVMAELHESMATGNQLRLFYRLKKKDGNWAIFEALGHAHVAAAKFAPNPSNQSPFCQAIFMVARPYPTKNAGLLDSFLEHKIENERLKRRIAELREEEAEDAEESQRTWRQSRDGVSDTTASQSTVHANQGSALLRATATTTADSSMPPPDKPSSLNPALTKENLEGVAGSRSNSIREKMARYEAATHADTIEMLTGLRYSEGERSRGITTGNTSPALIKGDVGIAIPVDRDPRTGEKKKKLKVAEEYVCTDCGTLDSPEWRKGPSGPKTLCNACGLRWAKKEKKRNSSNTDHPS</sequence>
<dbReference type="Pfam" id="PF08447">
    <property type="entry name" value="PAS_3"/>
    <property type="match status" value="1"/>
</dbReference>
<name>A0AAJ0BUM0_9PEZI</name>
<organism evidence="8 9">
    <name type="scientific">Phialemonium atrogriseum</name>
    <dbReference type="NCBI Taxonomy" id="1093897"/>
    <lineage>
        <taxon>Eukaryota</taxon>
        <taxon>Fungi</taxon>
        <taxon>Dikarya</taxon>
        <taxon>Ascomycota</taxon>
        <taxon>Pezizomycotina</taxon>
        <taxon>Sordariomycetes</taxon>
        <taxon>Sordariomycetidae</taxon>
        <taxon>Cephalothecales</taxon>
        <taxon>Cephalothecaceae</taxon>
        <taxon>Phialemonium</taxon>
    </lineage>
</organism>
<dbReference type="InterPro" id="IPR013655">
    <property type="entry name" value="PAS_fold_3"/>
</dbReference>
<proteinExistence type="predicted"/>
<accession>A0AAJ0BUM0</accession>
<dbReference type="NCBIfam" id="TIGR00229">
    <property type="entry name" value="sensory_box"/>
    <property type="match status" value="1"/>
</dbReference>
<feature type="domain" description="GATA-type" evidence="7">
    <location>
        <begin position="439"/>
        <end position="472"/>
    </location>
</feature>
<dbReference type="Gene3D" id="3.30.50.10">
    <property type="entry name" value="Erythroid Transcription Factor GATA-1, subunit A"/>
    <property type="match status" value="1"/>
</dbReference>
<keyword evidence="1" id="KW-0479">Metal-binding</keyword>
<dbReference type="AlphaFoldDB" id="A0AAJ0BUM0"/>
<dbReference type="InterPro" id="IPR035965">
    <property type="entry name" value="PAS-like_dom_sf"/>
</dbReference>
<keyword evidence="3" id="KW-0862">Zinc</keyword>
<dbReference type="PANTHER" id="PTHR45658:SF18">
    <property type="entry name" value="PROTEIN GAT2"/>
    <property type="match status" value="1"/>
</dbReference>
<keyword evidence="9" id="KW-1185">Reference proteome</keyword>
<evidence type="ECO:0000313" key="9">
    <source>
        <dbReference type="Proteomes" id="UP001244011"/>
    </source>
</evidence>
<dbReference type="GO" id="GO:0043565">
    <property type="term" value="F:sequence-specific DNA binding"/>
    <property type="evidence" value="ECO:0007669"/>
    <property type="project" value="InterPro"/>
</dbReference>
<dbReference type="CDD" id="cd00130">
    <property type="entry name" value="PAS"/>
    <property type="match status" value="1"/>
</dbReference>
<gene>
    <name evidence="8" type="ORF">QBC33DRAFT_184108</name>
</gene>
<feature type="region of interest" description="Disordered" evidence="5">
    <location>
        <begin position="64"/>
        <end position="130"/>
    </location>
</feature>
<dbReference type="Pfam" id="PF00320">
    <property type="entry name" value="GATA"/>
    <property type="match status" value="1"/>
</dbReference>
<dbReference type="Gene3D" id="3.30.450.20">
    <property type="entry name" value="PAS domain"/>
    <property type="match status" value="1"/>
</dbReference>
<feature type="compositionally biased region" description="Basic and acidic residues" evidence="5">
    <location>
        <begin position="299"/>
        <end position="311"/>
    </location>
</feature>
<dbReference type="GO" id="GO:0006355">
    <property type="term" value="P:regulation of DNA-templated transcription"/>
    <property type="evidence" value="ECO:0007669"/>
    <property type="project" value="InterPro"/>
</dbReference>
<evidence type="ECO:0000256" key="2">
    <source>
        <dbReference type="ARBA" id="ARBA00022771"/>
    </source>
</evidence>
<reference evidence="8" key="1">
    <citation type="submission" date="2023-06" db="EMBL/GenBank/DDBJ databases">
        <title>Genome-scale phylogeny and comparative genomics of the fungal order Sordariales.</title>
        <authorList>
            <consortium name="Lawrence Berkeley National Laboratory"/>
            <person name="Hensen N."/>
            <person name="Bonometti L."/>
            <person name="Westerberg I."/>
            <person name="Brannstrom I.O."/>
            <person name="Guillou S."/>
            <person name="Cros-Aarteil S."/>
            <person name="Calhoun S."/>
            <person name="Haridas S."/>
            <person name="Kuo A."/>
            <person name="Mondo S."/>
            <person name="Pangilinan J."/>
            <person name="Riley R."/>
            <person name="Labutti K."/>
            <person name="Andreopoulos B."/>
            <person name="Lipzen A."/>
            <person name="Chen C."/>
            <person name="Yanf M."/>
            <person name="Daum C."/>
            <person name="Ng V."/>
            <person name="Clum A."/>
            <person name="Steindorff A."/>
            <person name="Ohm R."/>
            <person name="Martin F."/>
            <person name="Silar P."/>
            <person name="Natvig D."/>
            <person name="Lalanne C."/>
            <person name="Gautier V."/>
            <person name="Ament-Velasquez S.L."/>
            <person name="Kruys A."/>
            <person name="Hutchinson M.I."/>
            <person name="Powell A.J."/>
            <person name="Barry K."/>
            <person name="Miller A.N."/>
            <person name="Grigoriev I.V."/>
            <person name="Debuchy R."/>
            <person name="Gladieux P."/>
            <person name="Thoren M.H."/>
            <person name="Johannesson H."/>
        </authorList>
    </citation>
    <scope>NUCLEOTIDE SEQUENCE</scope>
    <source>
        <strain evidence="8">8032-3</strain>
    </source>
</reference>
<dbReference type="GO" id="GO:0008270">
    <property type="term" value="F:zinc ion binding"/>
    <property type="evidence" value="ECO:0007669"/>
    <property type="project" value="UniProtKB-KW"/>
</dbReference>
<dbReference type="SMART" id="SM00401">
    <property type="entry name" value="ZnF_GATA"/>
    <property type="match status" value="1"/>
</dbReference>
<feature type="region of interest" description="Disordered" evidence="5">
    <location>
        <begin position="291"/>
        <end position="368"/>
    </location>
</feature>
<dbReference type="GeneID" id="85305658"/>
<evidence type="ECO:0000259" key="6">
    <source>
        <dbReference type="PROSITE" id="PS50112"/>
    </source>
</evidence>
<dbReference type="EMBL" id="MU839018">
    <property type="protein sequence ID" value="KAK1764795.1"/>
    <property type="molecule type" value="Genomic_DNA"/>
</dbReference>
<dbReference type="InterPro" id="IPR051140">
    <property type="entry name" value="GATA_TF"/>
</dbReference>
<evidence type="ECO:0000313" key="8">
    <source>
        <dbReference type="EMBL" id="KAK1764795.1"/>
    </source>
</evidence>
<evidence type="ECO:0000259" key="7">
    <source>
        <dbReference type="PROSITE" id="PS50114"/>
    </source>
</evidence>
<evidence type="ECO:0000256" key="1">
    <source>
        <dbReference type="ARBA" id="ARBA00022723"/>
    </source>
</evidence>
<evidence type="ECO:0000256" key="5">
    <source>
        <dbReference type="SAM" id="MobiDB-lite"/>
    </source>
</evidence>
<evidence type="ECO:0000256" key="4">
    <source>
        <dbReference type="PROSITE-ProRule" id="PRU00094"/>
    </source>
</evidence>
<dbReference type="Proteomes" id="UP001244011">
    <property type="component" value="Unassembled WGS sequence"/>
</dbReference>
<feature type="compositionally biased region" description="Polar residues" evidence="5">
    <location>
        <begin position="312"/>
        <end position="327"/>
    </location>
</feature>
<dbReference type="PROSITE" id="PS50112">
    <property type="entry name" value="PAS"/>
    <property type="match status" value="1"/>
</dbReference>
<feature type="compositionally biased region" description="Low complexity" evidence="5">
    <location>
        <begin position="328"/>
        <end position="341"/>
    </location>
</feature>
<dbReference type="SUPFAM" id="SSF55785">
    <property type="entry name" value="PYP-like sensor domain (PAS domain)"/>
    <property type="match status" value="1"/>
</dbReference>